<dbReference type="SUPFAM" id="SSF88659">
    <property type="entry name" value="Sigma3 and sigma4 domains of RNA polymerase sigma factors"/>
    <property type="match status" value="1"/>
</dbReference>
<dbReference type="InterPro" id="IPR036388">
    <property type="entry name" value="WH-like_DNA-bd_sf"/>
</dbReference>
<reference evidence="2 3" key="1">
    <citation type="submission" date="2018-08" db="EMBL/GenBank/DDBJ databases">
        <title>Flavobacterium tibetense sp. nov., isolated from a wetland YonghuCo on Tibetan Plateau.</title>
        <authorList>
            <person name="Phurbu D."/>
            <person name="Lu H."/>
            <person name="Xing P."/>
        </authorList>
    </citation>
    <scope>NUCLEOTIDE SEQUENCE [LARGE SCALE GENOMIC DNA]</scope>
    <source>
        <strain evidence="2 3">DJC</strain>
    </source>
</reference>
<dbReference type="EMBL" id="QWEY01000004">
    <property type="protein sequence ID" value="RGP37483.1"/>
    <property type="molecule type" value="Genomic_DNA"/>
</dbReference>
<dbReference type="AlphaFoldDB" id="A0A411Z345"/>
<dbReference type="GO" id="GO:0016987">
    <property type="term" value="F:sigma factor activity"/>
    <property type="evidence" value="ECO:0007669"/>
    <property type="project" value="InterPro"/>
</dbReference>
<dbReference type="Gene3D" id="1.10.10.10">
    <property type="entry name" value="Winged helix-like DNA-binding domain superfamily/Winged helix DNA-binding domain"/>
    <property type="match status" value="1"/>
</dbReference>
<protein>
    <recommendedName>
        <fullName evidence="1">RNA polymerase sigma factor 70 region 4 type 2 domain-containing protein</fullName>
    </recommendedName>
</protein>
<proteinExistence type="predicted"/>
<organism evidence="2 3">
    <name type="scientific">Pseudotabrizicola alkalilacus</name>
    <dbReference type="NCBI Taxonomy" id="2305252"/>
    <lineage>
        <taxon>Bacteria</taxon>
        <taxon>Pseudomonadati</taxon>
        <taxon>Pseudomonadota</taxon>
        <taxon>Alphaproteobacteria</taxon>
        <taxon>Rhodobacterales</taxon>
        <taxon>Paracoccaceae</taxon>
        <taxon>Pseudotabrizicola</taxon>
    </lineage>
</organism>
<dbReference type="Proteomes" id="UP000284547">
    <property type="component" value="Unassembled WGS sequence"/>
</dbReference>
<dbReference type="OrthoDB" id="9803470at2"/>
<dbReference type="GO" id="GO:0006352">
    <property type="term" value="P:DNA-templated transcription initiation"/>
    <property type="evidence" value="ECO:0007669"/>
    <property type="project" value="InterPro"/>
</dbReference>
<name>A0A411Z345_9RHOB</name>
<evidence type="ECO:0000313" key="3">
    <source>
        <dbReference type="Proteomes" id="UP000284547"/>
    </source>
</evidence>
<dbReference type="GO" id="GO:0003677">
    <property type="term" value="F:DNA binding"/>
    <property type="evidence" value="ECO:0007669"/>
    <property type="project" value="InterPro"/>
</dbReference>
<comment type="caution">
    <text evidence="2">The sequence shown here is derived from an EMBL/GenBank/DDBJ whole genome shotgun (WGS) entry which is preliminary data.</text>
</comment>
<dbReference type="InterPro" id="IPR013249">
    <property type="entry name" value="RNA_pol_sigma70_r4_t2"/>
</dbReference>
<evidence type="ECO:0000259" key="1">
    <source>
        <dbReference type="Pfam" id="PF08281"/>
    </source>
</evidence>
<dbReference type="InterPro" id="IPR013324">
    <property type="entry name" value="RNA_pol_sigma_r3/r4-like"/>
</dbReference>
<keyword evidence="3" id="KW-1185">Reference proteome</keyword>
<feature type="domain" description="RNA polymerase sigma factor 70 region 4 type 2" evidence="1">
    <location>
        <begin position="23"/>
        <end position="68"/>
    </location>
</feature>
<accession>A0A411Z345</accession>
<dbReference type="Pfam" id="PF08281">
    <property type="entry name" value="Sigma70_r4_2"/>
    <property type="match status" value="1"/>
</dbReference>
<evidence type="ECO:0000313" key="2">
    <source>
        <dbReference type="EMBL" id="RGP37483.1"/>
    </source>
</evidence>
<sequence>MLTTLIYIEQRWNFASTNTFPESHNRLPQHYREVLILVVVLGASCEETASLCNCAVGTVKSRVIRARQLVKEALGADAL</sequence>
<gene>
    <name evidence="2" type="ORF">D1012_09720</name>
</gene>